<dbReference type="EMBL" id="JACIGE010000012">
    <property type="protein sequence ID" value="MBB4248652.1"/>
    <property type="molecule type" value="Genomic_DNA"/>
</dbReference>
<feature type="compositionally biased region" description="Pro residues" evidence="14">
    <location>
        <begin position="66"/>
        <end position="79"/>
    </location>
</feature>
<comment type="subcellular location">
    <subcellularLocation>
        <location evidence="1">Periplasm</location>
    </subcellularLocation>
</comment>
<dbReference type="GO" id="GO:0009055">
    <property type="term" value="F:electron transfer activity"/>
    <property type="evidence" value="ECO:0007669"/>
    <property type="project" value="InterPro"/>
</dbReference>
<evidence type="ECO:0000313" key="18">
    <source>
        <dbReference type="Proteomes" id="UP000587070"/>
    </source>
</evidence>
<protein>
    <recommendedName>
        <fullName evidence="12">Methylamine utilization protein MauG</fullName>
    </recommendedName>
</protein>
<feature type="region of interest" description="Disordered" evidence="14">
    <location>
        <begin position="60"/>
        <end position="84"/>
    </location>
</feature>
<evidence type="ECO:0000256" key="6">
    <source>
        <dbReference type="ARBA" id="ARBA00022729"/>
    </source>
</evidence>
<proteinExistence type="predicted"/>
<name>A0A840GJN0_RHOTE</name>
<sequence length="374" mass="40384">MRRLRDMLPVAAVLMLLAASPAAAEPCANASGWDVSCLRRLYAAPLAAWPAPRIEGDGGYREMAPLSPPLPASSSPPAPADTVPEPLRQLGSRLFFDPALSASDAIACASCHRPDHAFADTQAISPGHDGRRGRRNAPALVGVAHAAPLFWDGRAPTLEAQALGPIADADEMAMPLDRLPGKLAALPGYREHFAAAFGDGEVTLARIQSALAAYQRTLVPVPTRFDDFLRGRTDALDDRELLGLHLFRTKARCMSCHNGPTLADNRFHNLGLTYYGRQREDLGRYRVSADPADVGAFRTPTLRSVAQSGPWMHNGVFSSLRGILNLYNAGMPRPRPANAAQAADPLFPQTSRLLRPLELRADELQALEAFLRAL</sequence>
<gene>
    <name evidence="17" type="ORF">GGD90_003051</name>
</gene>
<evidence type="ECO:0000256" key="5">
    <source>
        <dbReference type="ARBA" id="ARBA00022723"/>
    </source>
</evidence>
<dbReference type="InterPro" id="IPR009056">
    <property type="entry name" value="Cyt_c-like_dom"/>
</dbReference>
<dbReference type="SUPFAM" id="SSF46626">
    <property type="entry name" value="Cytochrome c"/>
    <property type="match status" value="2"/>
</dbReference>
<comment type="pathway">
    <text evidence="2">One-carbon metabolism; methylamine degradation.</text>
</comment>
<evidence type="ECO:0000256" key="10">
    <source>
        <dbReference type="ARBA" id="ARBA00023004"/>
    </source>
</evidence>
<keyword evidence="8" id="KW-0249">Electron transport</keyword>
<evidence type="ECO:0000259" key="16">
    <source>
        <dbReference type="PROSITE" id="PS51007"/>
    </source>
</evidence>
<keyword evidence="17" id="KW-0575">Peroxidase</keyword>
<dbReference type="PANTHER" id="PTHR30600:SF10">
    <property type="entry name" value="BLL6722 PROTEIN"/>
    <property type="match status" value="1"/>
</dbReference>
<evidence type="ECO:0000256" key="12">
    <source>
        <dbReference type="ARBA" id="ARBA00073576"/>
    </source>
</evidence>
<keyword evidence="7" id="KW-0574">Periplasm</keyword>
<evidence type="ECO:0000256" key="4">
    <source>
        <dbReference type="ARBA" id="ARBA00022617"/>
    </source>
</evidence>
<evidence type="ECO:0000256" key="2">
    <source>
        <dbReference type="ARBA" id="ARBA00004856"/>
    </source>
</evidence>
<feature type="domain" description="Cytochrome c" evidence="16">
    <location>
        <begin position="86"/>
        <end position="213"/>
    </location>
</feature>
<evidence type="ECO:0000256" key="14">
    <source>
        <dbReference type="SAM" id="MobiDB-lite"/>
    </source>
</evidence>
<evidence type="ECO:0000313" key="17">
    <source>
        <dbReference type="EMBL" id="MBB4248652.1"/>
    </source>
</evidence>
<evidence type="ECO:0000256" key="1">
    <source>
        <dbReference type="ARBA" id="ARBA00004418"/>
    </source>
</evidence>
<dbReference type="GO" id="GO:0042597">
    <property type="term" value="C:periplasmic space"/>
    <property type="evidence" value="ECO:0007669"/>
    <property type="project" value="UniProtKB-SubCell"/>
</dbReference>
<comment type="function">
    <text evidence="11">Involved in methylamine metabolism. Essential for the maturation of the beta subunit of MADH, presumably via a step in the biosynthesis of tryptophan tryptophylquinone (TTQ), the cofactor of MADH.</text>
</comment>
<comment type="caution">
    <text evidence="17">The sequence shown here is derived from an EMBL/GenBank/DDBJ whole genome shotgun (WGS) entry which is preliminary data.</text>
</comment>
<evidence type="ECO:0000256" key="9">
    <source>
        <dbReference type="ARBA" id="ARBA00023002"/>
    </source>
</evidence>
<dbReference type="RefSeq" id="WP_228273589.1">
    <property type="nucleotide sequence ID" value="NZ_JACIGE010000012.1"/>
</dbReference>
<dbReference type="PANTHER" id="PTHR30600">
    <property type="entry name" value="CYTOCHROME C PEROXIDASE-RELATED"/>
    <property type="match status" value="1"/>
</dbReference>
<keyword evidence="9 17" id="KW-0560">Oxidoreductase</keyword>
<keyword evidence="5 13" id="KW-0479">Metal-binding</keyword>
<evidence type="ECO:0000256" key="11">
    <source>
        <dbReference type="ARBA" id="ARBA00058991"/>
    </source>
</evidence>
<evidence type="ECO:0000256" key="13">
    <source>
        <dbReference type="PROSITE-ProRule" id="PRU00433"/>
    </source>
</evidence>
<dbReference type="InterPro" id="IPR004852">
    <property type="entry name" value="Di-haem_cyt_c_peroxidsae"/>
</dbReference>
<keyword evidence="18" id="KW-1185">Reference proteome</keyword>
<dbReference type="FunFam" id="1.10.760.10:FF:000019">
    <property type="entry name" value="Di-heme cytochrome C peroxidase"/>
    <property type="match status" value="1"/>
</dbReference>
<dbReference type="GO" id="GO:0004130">
    <property type="term" value="F:cytochrome-c peroxidase activity"/>
    <property type="evidence" value="ECO:0007669"/>
    <property type="project" value="TreeGrafter"/>
</dbReference>
<keyword evidence="6 15" id="KW-0732">Signal</keyword>
<dbReference type="GO" id="GO:0046872">
    <property type="term" value="F:metal ion binding"/>
    <property type="evidence" value="ECO:0007669"/>
    <property type="project" value="UniProtKB-KW"/>
</dbReference>
<feature type="signal peptide" evidence="15">
    <location>
        <begin position="1"/>
        <end position="24"/>
    </location>
</feature>
<evidence type="ECO:0000256" key="15">
    <source>
        <dbReference type="SAM" id="SignalP"/>
    </source>
</evidence>
<organism evidence="17 18">
    <name type="scientific">Rhodocyclus tenuis</name>
    <name type="common">Rhodospirillum tenue</name>
    <dbReference type="NCBI Taxonomy" id="1066"/>
    <lineage>
        <taxon>Bacteria</taxon>
        <taxon>Pseudomonadati</taxon>
        <taxon>Pseudomonadota</taxon>
        <taxon>Betaproteobacteria</taxon>
        <taxon>Rhodocyclales</taxon>
        <taxon>Rhodocyclaceae</taxon>
        <taxon>Rhodocyclus</taxon>
    </lineage>
</organism>
<dbReference type="Pfam" id="PF03150">
    <property type="entry name" value="CCP_MauG"/>
    <property type="match status" value="1"/>
</dbReference>
<dbReference type="Proteomes" id="UP000587070">
    <property type="component" value="Unassembled WGS sequence"/>
</dbReference>
<evidence type="ECO:0000256" key="3">
    <source>
        <dbReference type="ARBA" id="ARBA00022448"/>
    </source>
</evidence>
<dbReference type="PROSITE" id="PS51007">
    <property type="entry name" value="CYTC"/>
    <property type="match status" value="1"/>
</dbReference>
<evidence type="ECO:0000256" key="7">
    <source>
        <dbReference type="ARBA" id="ARBA00022764"/>
    </source>
</evidence>
<keyword evidence="10 13" id="KW-0408">Iron</keyword>
<reference evidence="17 18" key="1">
    <citation type="submission" date="2020-08" db="EMBL/GenBank/DDBJ databases">
        <title>Genome sequencing of Purple Non-Sulfur Bacteria from various extreme environments.</title>
        <authorList>
            <person name="Mayer M."/>
        </authorList>
    </citation>
    <scope>NUCLEOTIDE SEQUENCE [LARGE SCALE GENOMIC DNA]</scope>
    <source>
        <strain evidence="17 18">2761</strain>
    </source>
</reference>
<evidence type="ECO:0000256" key="8">
    <source>
        <dbReference type="ARBA" id="ARBA00022982"/>
    </source>
</evidence>
<dbReference type="AlphaFoldDB" id="A0A840GJN0"/>
<dbReference type="GO" id="GO:0020037">
    <property type="term" value="F:heme binding"/>
    <property type="evidence" value="ECO:0007669"/>
    <property type="project" value="InterPro"/>
</dbReference>
<keyword evidence="4 13" id="KW-0349">Heme</keyword>
<dbReference type="InterPro" id="IPR036909">
    <property type="entry name" value="Cyt_c-like_dom_sf"/>
</dbReference>
<dbReference type="Gene3D" id="1.10.760.10">
    <property type="entry name" value="Cytochrome c-like domain"/>
    <property type="match status" value="2"/>
</dbReference>
<dbReference type="InterPro" id="IPR051395">
    <property type="entry name" value="Cytochrome_c_Peroxidase/MauG"/>
</dbReference>
<keyword evidence="3" id="KW-0813">Transport</keyword>
<accession>A0A840GJN0</accession>
<feature type="chain" id="PRO_5032791380" description="Methylamine utilization protein MauG" evidence="15">
    <location>
        <begin position="25"/>
        <end position="374"/>
    </location>
</feature>